<comment type="caution">
    <text evidence="1">The sequence shown here is derived from an EMBL/GenBank/DDBJ whole genome shotgun (WGS) entry which is preliminary data.</text>
</comment>
<protein>
    <recommendedName>
        <fullName evidence="3">Immunity protein 8 of polymorphic toxin system</fullName>
    </recommendedName>
</protein>
<sequence length="138" mass="15351">MGASRTGPGRGGESCWHRVYSSAMASNDADSQLYAIMTSTAHQVLASSDPYWVGIDGMDEIAADEVMFDAEHGGAAYLLWANLTDIKDDPRIGGDRALCEDRLRMASAEWLELDLARPEAIERYFRRWHDPMEPVDAQ</sequence>
<dbReference type="EMBL" id="BAABHM010000010">
    <property type="protein sequence ID" value="GAA4699425.1"/>
    <property type="molecule type" value="Genomic_DNA"/>
</dbReference>
<gene>
    <name evidence="1" type="ORF">GCM10023198_19990</name>
</gene>
<evidence type="ECO:0000313" key="1">
    <source>
        <dbReference type="EMBL" id="GAA4699425.1"/>
    </source>
</evidence>
<evidence type="ECO:0000313" key="2">
    <source>
        <dbReference type="Proteomes" id="UP001500843"/>
    </source>
</evidence>
<keyword evidence="2" id="KW-1185">Reference proteome</keyword>
<proteinExistence type="predicted"/>
<evidence type="ECO:0008006" key="3">
    <source>
        <dbReference type="Google" id="ProtNLM"/>
    </source>
</evidence>
<name>A0ABP8X207_9MICO</name>
<organism evidence="1 2">
    <name type="scientific">Promicromonospora umidemergens</name>
    <dbReference type="NCBI Taxonomy" id="629679"/>
    <lineage>
        <taxon>Bacteria</taxon>
        <taxon>Bacillati</taxon>
        <taxon>Actinomycetota</taxon>
        <taxon>Actinomycetes</taxon>
        <taxon>Micrococcales</taxon>
        <taxon>Promicromonosporaceae</taxon>
        <taxon>Promicromonospora</taxon>
    </lineage>
</organism>
<accession>A0ABP8X207</accession>
<dbReference type="Proteomes" id="UP001500843">
    <property type="component" value="Unassembled WGS sequence"/>
</dbReference>
<reference evidence="2" key="1">
    <citation type="journal article" date="2019" name="Int. J. Syst. Evol. Microbiol.">
        <title>The Global Catalogue of Microorganisms (GCM) 10K type strain sequencing project: providing services to taxonomists for standard genome sequencing and annotation.</title>
        <authorList>
            <consortium name="The Broad Institute Genomics Platform"/>
            <consortium name="The Broad Institute Genome Sequencing Center for Infectious Disease"/>
            <person name="Wu L."/>
            <person name="Ma J."/>
        </authorList>
    </citation>
    <scope>NUCLEOTIDE SEQUENCE [LARGE SCALE GENOMIC DNA]</scope>
    <source>
        <strain evidence="2">JCM 17975</strain>
    </source>
</reference>